<dbReference type="InterPro" id="IPR000254">
    <property type="entry name" value="CBD"/>
</dbReference>
<dbReference type="PROSITE" id="PS51763">
    <property type="entry name" value="CBM10"/>
    <property type="match status" value="3"/>
</dbReference>
<dbReference type="Gene3D" id="3.90.1220.10">
    <property type="entry name" value="Cellulose docking domain, dockering"/>
    <property type="match status" value="3"/>
</dbReference>
<evidence type="ECO:0000256" key="2">
    <source>
        <dbReference type="ARBA" id="ARBA00022737"/>
    </source>
</evidence>
<keyword evidence="1" id="KW-0732">Signal</keyword>
<keyword evidence="7" id="KW-1185">Reference proteome</keyword>
<comment type="caution">
    <text evidence="6">The sequence shown here is derived from an EMBL/GenBank/DDBJ whole genome shotgun (WGS) entry which is preliminary data.</text>
</comment>
<evidence type="ECO:0000256" key="3">
    <source>
        <dbReference type="ARBA" id="ARBA00022801"/>
    </source>
</evidence>
<feature type="domain" description="CBM10" evidence="5">
    <location>
        <begin position="151"/>
        <end position="186"/>
    </location>
</feature>
<evidence type="ECO:0000256" key="4">
    <source>
        <dbReference type="SAM" id="MobiDB-lite"/>
    </source>
</evidence>
<evidence type="ECO:0000259" key="5">
    <source>
        <dbReference type="PROSITE" id="PS51763"/>
    </source>
</evidence>
<dbReference type="Pfam" id="PF02013">
    <property type="entry name" value="CBM_10"/>
    <property type="match status" value="3"/>
</dbReference>
<feature type="compositionally biased region" description="Basic and acidic residues" evidence="4">
    <location>
        <begin position="42"/>
        <end position="55"/>
    </location>
</feature>
<feature type="domain" description="CBM10" evidence="5">
    <location>
        <begin position="106"/>
        <end position="141"/>
    </location>
</feature>
<dbReference type="Proteomes" id="UP000193920">
    <property type="component" value="Unassembled WGS sequence"/>
</dbReference>
<dbReference type="GO" id="GO:0030248">
    <property type="term" value="F:cellulose binding"/>
    <property type="evidence" value="ECO:0007669"/>
    <property type="project" value="InterPro"/>
</dbReference>
<name>A0A1Y2A7G3_9FUNG</name>
<dbReference type="InterPro" id="IPR002883">
    <property type="entry name" value="CBM10/Dockerin_dom"/>
</dbReference>
<reference evidence="6 7" key="1">
    <citation type="submission" date="2016-08" db="EMBL/GenBank/DDBJ databases">
        <title>A Parts List for Fungal Cellulosomes Revealed by Comparative Genomics.</title>
        <authorList>
            <consortium name="DOE Joint Genome Institute"/>
            <person name="Haitjema C.H."/>
            <person name="Gilmore S.P."/>
            <person name="Henske J.K."/>
            <person name="Solomon K.V."/>
            <person name="De Groot R."/>
            <person name="Kuo A."/>
            <person name="Mondo S.J."/>
            <person name="Salamov A.A."/>
            <person name="Labutti K."/>
            <person name="Zhao Z."/>
            <person name="Chiniquy J."/>
            <person name="Barry K."/>
            <person name="Brewer H.M."/>
            <person name="Purvine S.O."/>
            <person name="Wright A.T."/>
            <person name="Boxma B."/>
            <person name="Van Alen T."/>
            <person name="Hackstein J.H."/>
            <person name="Baker S.E."/>
            <person name="Grigoriev I.V."/>
            <person name="O'Malley M.A."/>
        </authorList>
    </citation>
    <scope>NUCLEOTIDE SEQUENCE [LARGE SCALE GENOMIC DNA]</scope>
    <source>
        <strain evidence="6 7">G1</strain>
    </source>
</reference>
<evidence type="ECO:0000313" key="7">
    <source>
        <dbReference type="Proteomes" id="UP000193920"/>
    </source>
</evidence>
<dbReference type="SUPFAM" id="SSF64571">
    <property type="entry name" value="Cellulose docking domain, dockering"/>
    <property type="match status" value="3"/>
</dbReference>
<dbReference type="GO" id="GO:0005975">
    <property type="term" value="P:carbohydrate metabolic process"/>
    <property type="evidence" value="ECO:0007669"/>
    <property type="project" value="InterPro"/>
</dbReference>
<proteinExistence type="predicted"/>
<dbReference type="GO" id="GO:0016787">
    <property type="term" value="F:hydrolase activity"/>
    <property type="evidence" value="ECO:0007669"/>
    <property type="project" value="UniProtKB-KW"/>
</dbReference>
<feature type="region of interest" description="Disordered" evidence="4">
    <location>
        <begin position="1"/>
        <end position="55"/>
    </location>
</feature>
<dbReference type="OrthoDB" id="2119228at2759"/>
<evidence type="ECO:0000256" key="1">
    <source>
        <dbReference type="ARBA" id="ARBA00022729"/>
    </source>
</evidence>
<dbReference type="GO" id="GO:0005576">
    <property type="term" value="C:extracellular region"/>
    <property type="evidence" value="ECO:0007669"/>
    <property type="project" value="InterPro"/>
</dbReference>
<keyword evidence="2" id="KW-0677">Repeat</keyword>
<feature type="domain" description="CBM10" evidence="5">
    <location>
        <begin position="61"/>
        <end position="97"/>
    </location>
</feature>
<accession>A0A1Y2A7G3</accession>
<protein>
    <recommendedName>
        <fullName evidence="5">CBM10 domain-containing protein</fullName>
    </recommendedName>
</protein>
<dbReference type="InterPro" id="IPR009034">
    <property type="entry name" value="Dockerin_dom_fun_sf"/>
</dbReference>
<dbReference type="AlphaFoldDB" id="A0A1Y2A7G3"/>
<organism evidence="6 7">
    <name type="scientific">Neocallimastix californiae</name>
    <dbReference type="NCBI Taxonomy" id="1754190"/>
    <lineage>
        <taxon>Eukaryota</taxon>
        <taxon>Fungi</taxon>
        <taxon>Fungi incertae sedis</taxon>
        <taxon>Chytridiomycota</taxon>
        <taxon>Chytridiomycota incertae sedis</taxon>
        <taxon>Neocallimastigomycetes</taxon>
        <taxon>Neocallimastigales</taxon>
        <taxon>Neocallimastigaceae</taxon>
        <taxon>Neocallimastix</taxon>
    </lineage>
</organism>
<gene>
    <name evidence="6" type="ORF">LY90DRAFT_435585</name>
</gene>
<sequence>MCGTPDPNDPLAGNANAKTTLPDNFPYLKDSGYVLPEEREDTDTKTKTTTKKTEPTGEASTCWAKKLGYNCCTGCNSIYSDKDGMWGYENEEWCGITDNCKAETTTCTGYPDYPCCNSCDVSYSDSIGDWGIENNDWCGIKSSCKGLSTATCFSEPDYPCCTSCDVVESDGDQRWGIENNEWCGIPDSCPTSTKNKRGGFTILPICHNPLPTCVALYDQCGGEGYFGPTKCCKGKCISQGP</sequence>
<evidence type="ECO:0000313" key="6">
    <source>
        <dbReference type="EMBL" id="ORY18448.1"/>
    </source>
</evidence>
<keyword evidence="3" id="KW-0378">Hydrolase</keyword>
<dbReference type="Pfam" id="PF00734">
    <property type="entry name" value="CBM_1"/>
    <property type="match status" value="1"/>
</dbReference>
<dbReference type="EMBL" id="MCOG01000319">
    <property type="protein sequence ID" value="ORY18448.1"/>
    <property type="molecule type" value="Genomic_DNA"/>
</dbReference>